<evidence type="ECO:0000256" key="2">
    <source>
        <dbReference type="ARBA" id="ARBA00023242"/>
    </source>
</evidence>
<evidence type="ECO:0000313" key="5">
    <source>
        <dbReference type="Proteomes" id="UP000797356"/>
    </source>
</evidence>
<sequence>MFRVARVGRSGVGRREKHEPSLDGSLLKSLGIEGTDFNHGKELQKVLSKRKARRDTPARKKERALKGGYTLLPSLDLHYTVSSGCEDMGLKEQRGKNSGGFISNADGVLSSQRDYRLSPHEIPPLLLNSQMAQADLGFHWAGSAESFMNRYSAHQPNLAKIKAELPNSFPRLSGAIREPSTIEDYQLEEKLFRTLASDCQINSCQSRSTDHLFNDPSFLADHGGGRGNLSLVFPTTNISNPCPPMPTFPVSLGMDLEALDLLASARFDRSFCQPLFGGMGLLREDAPFGLGHLHEGPSHGHHKMPSLVGGVAEAKRANGILEHKASQTEQKKDRFESRSSFSSFKVRKEKLGDRIAALQQLVAPFGKTLSVPYMRSSNNKKARTMQEVSNEERDEPKLDLRSRGLCLVPLSCTSYVTNDNEGVWSPSN</sequence>
<comment type="caution">
    <text evidence="4">The sequence shown here is derived from an EMBL/GenBank/DDBJ whole genome shotgun (WGS) entry which is preliminary data.</text>
</comment>
<dbReference type="PANTHER" id="PTHR16223:SF56">
    <property type="entry name" value="TRANSCRIPTION FACTOR BHLH110"/>
    <property type="match status" value="1"/>
</dbReference>
<reference evidence="4" key="1">
    <citation type="journal article" date="2017" name="Gigascience">
        <title>The genome draft of coconut (Cocos nucifera).</title>
        <authorList>
            <person name="Xiao Y."/>
            <person name="Xu P."/>
            <person name="Fan H."/>
            <person name="Baudouin L."/>
            <person name="Xia W."/>
            <person name="Bocs S."/>
            <person name="Xu J."/>
            <person name="Li Q."/>
            <person name="Guo A."/>
            <person name="Zhou L."/>
            <person name="Li J."/>
            <person name="Wu Y."/>
            <person name="Ma Z."/>
            <person name="Armero A."/>
            <person name="Issali A.E."/>
            <person name="Liu N."/>
            <person name="Peng M."/>
            <person name="Yang Y."/>
        </authorList>
    </citation>
    <scope>NUCLEOTIDE SEQUENCE</scope>
    <source>
        <tissue evidence="4">Spear leaf of Hainan Tall coconut</tissue>
    </source>
</reference>
<protein>
    <submittedName>
        <fullName evidence="4">Putative transcription factor bHLH110</fullName>
    </submittedName>
</protein>
<dbReference type="PANTHER" id="PTHR16223">
    <property type="entry name" value="TRANSCRIPTION FACTOR BHLH83-RELATED"/>
    <property type="match status" value="1"/>
</dbReference>
<dbReference type="InterPro" id="IPR045843">
    <property type="entry name" value="IND-like"/>
</dbReference>
<proteinExistence type="predicted"/>
<dbReference type="OrthoDB" id="760019at2759"/>
<dbReference type="GO" id="GO:0000978">
    <property type="term" value="F:RNA polymerase II cis-regulatory region sequence-specific DNA binding"/>
    <property type="evidence" value="ECO:0007669"/>
    <property type="project" value="TreeGrafter"/>
</dbReference>
<feature type="region of interest" description="Disordered" evidence="3">
    <location>
        <begin position="1"/>
        <end position="23"/>
    </location>
</feature>
<feature type="region of interest" description="Disordered" evidence="3">
    <location>
        <begin position="376"/>
        <end position="396"/>
    </location>
</feature>
<evidence type="ECO:0000256" key="3">
    <source>
        <dbReference type="SAM" id="MobiDB-lite"/>
    </source>
</evidence>
<name>A0A8K0N1T0_COCNU</name>
<dbReference type="Proteomes" id="UP000797356">
    <property type="component" value="Chromosome 5"/>
</dbReference>
<accession>A0A8K0N1T0</accession>
<evidence type="ECO:0000256" key="1">
    <source>
        <dbReference type="ARBA" id="ARBA00004123"/>
    </source>
</evidence>
<organism evidence="4 5">
    <name type="scientific">Cocos nucifera</name>
    <name type="common">Coconut palm</name>
    <dbReference type="NCBI Taxonomy" id="13894"/>
    <lineage>
        <taxon>Eukaryota</taxon>
        <taxon>Viridiplantae</taxon>
        <taxon>Streptophyta</taxon>
        <taxon>Embryophyta</taxon>
        <taxon>Tracheophyta</taxon>
        <taxon>Spermatophyta</taxon>
        <taxon>Magnoliopsida</taxon>
        <taxon>Liliopsida</taxon>
        <taxon>Arecaceae</taxon>
        <taxon>Arecoideae</taxon>
        <taxon>Cocoseae</taxon>
        <taxon>Attaleinae</taxon>
        <taxon>Cocos</taxon>
    </lineage>
</organism>
<dbReference type="EMBL" id="CM017876">
    <property type="protein sequence ID" value="KAG1342822.1"/>
    <property type="molecule type" value="Genomic_DNA"/>
</dbReference>
<keyword evidence="2" id="KW-0539">Nucleus</keyword>
<dbReference type="GO" id="GO:0000981">
    <property type="term" value="F:DNA-binding transcription factor activity, RNA polymerase II-specific"/>
    <property type="evidence" value="ECO:0007669"/>
    <property type="project" value="TreeGrafter"/>
</dbReference>
<dbReference type="InterPro" id="IPR045239">
    <property type="entry name" value="bHLH95_bHLH"/>
</dbReference>
<dbReference type="GO" id="GO:0005634">
    <property type="term" value="C:nucleus"/>
    <property type="evidence" value="ECO:0007669"/>
    <property type="project" value="UniProtKB-SubCell"/>
</dbReference>
<gene>
    <name evidence="4" type="ORF">COCNU_05G010510</name>
</gene>
<comment type="subcellular location">
    <subcellularLocation>
        <location evidence="1">Nucleus</location>
    </subcellularLocation>
</comment>
<reference evidence="4" key="2">
    <citation type="submission" date="2019-07" db="EMBL/GenBank/DDBJ databases">
        <authorList>
            <person name="Yang Y."/>
            <person name="Bocs S."/>
            <person name="Baudouin L."/>
        </authorList>
    </citation>
    <scope>NUCLEOTIDE SEQUENCE</scope>
    <source>
        <tissue evidence="4">Spear leaf of Hainan Tall coconut</tissue>
    </source>
</reference>
<dbReference type="AlphaFoldDB" id="A0A8K0N1T0"/>
<keyword evidence="5" id="KW-1185">Reference proteome</keyword>
<dbReference type="CDD" id="cd11393">
    <property type="entry name" value="bHLH_AtbHLH_like"/>
    <property type="match status" value="1"/>
</dbReference>
<evidence type="ECO:0000313" key="4">
    <source>
        <dbReference type="EMBL" id="KAG1342822.1"/>
    </source>
</evidence>